<feature type="transmembrane region" description="Helical" evidence="1">
    <location>
        <begin position="16"/>
        <end position="35"/>
    </location>
</feature>
<dbReference type="RefSeq" id="WP_141380805.1">
    <property type="nucleotide sequence ID" value="NZ_BJNA01000034.1"/>
</dbReference>
<protein>
    <submittedName>
        <fullName evidence="2">Uncharacterized protein</fullName>
    </submittedName>
</protein>
<dbReference type="EMBL" id="VFPS01000002">
    <property type="protein sequence ID" value="TQM98770.1"/>
    <property type="molecule type" value="Genomic_DNA"/>
</dbReference>
<evidence type="ECO:0000313" key="2">
    <source>
        <dbReference type="EMBL" id="TQM98770.1"/>
    </source>
</evidence>
<organism evidence="2 3">
    <name type="scientific">Microbacterium lacticum</name>
    <dbReference type="NCBI Taxonomy" id="33885"/>
    <lineage>
        <taxon>Bacteria</taxon>
        <taxon>Bacillati</taxon>
        <taxon>Actinomycetota</taxon>
        <taxon>Actinomycetes</taxon>
        <taxon>Micrococcales</taxon>
        <taxon>Microbacteriaceae</taxon>
        <taxon>Microbacterium</taxon>
    </lineage>
</organism>
<evidence type="ECO:0000256" key="1">
    <source>
        <dbReference type="SAM" id="Phobius"/>
    </source>
</evidence>
<comment type="caution">
    <text evidence="2">The sequence shown here is derived from an EMBL/GenBank/DDBJ whole genome shotgun (WGS) entry which is preliminary data.</text>
</comment>
<reference evidence="2 3" key="1">
    <citation type="submission" date="2019-06" db="EMBL/GenBank/DDBJ databases">
        <title>Sequencing the genomes of 1000 actinobacteria strains.</title>
        <authorList>
            <person name="Klenk H.-P."/>
        </authorList>
    </citation>
    <scope>NUCLEOTIDE SEQUENCE [LARGE SCALE GENOMIC DNA]</scope>
    <source>
        <strain evidence="2 3">DSM 20427</strain>
    </source>
</reference>
<accession>A0A4Y3UML0</accession>
<keyword evidence="3" id="KW-1185">Reference proteome</keyword>
<dbReference type="Proteomes" id="UP000319804">
    <property type="component" value="Unassembled WGS sequence"/>
</dbReference>
<sequence length="130" mass="13133">MSVCFFALSGRGAERVLLDAAATVVPLVAIVPTMISPGSVPGIDAHCPPGRGSCVPASFDAAVHGGVLTSLIVGAVFVLVAVGLALAGQVDRPGTALSLAIAGVVLATVGLTWWLARDAFLRWRSPSRSS</sequence>
<feature type="transmembrane region" description="Helical" evidence="1">
    <location>
        <begin position="94"/>
        <end position="116"/>
    </location>
</feature>
<keyword evidence="1" id="KW-0812">Transmembrane</keyword>
<gene>
    <name evidence="2" type="ORF">FHX68_1478</name>
</gene>
<name>A0A4Y3UML0_9MICO</name>
<keyword evidence="1" id="KW-0472">Membrane</keyword>
<dbReference type="AlphaFoldDB" id="A0A4Y3UML0"/>
<keyword evidence="1" id="KW-1133">Transmembrane helix</keyword>
<evidence type="ECO:0000313" key="3">
    <source>
        <dbReference type="Proteomes" id="UP000319804"/>
    </source>
</evidence>
<feature type="transmembrane region" description="Helical" evidence="1">
    <location>
        <begin position="67"/>
        <end position="87"/>
    </location>
</feature>
<proteinExistence type="predicted"/>
<dbReference type="OrthoDB" id="5141757at2"/>